<dbReference type="AlphaFoldDB" id="A0A0D2CLE2"/>
<dbReference type="InterPro" id="IPR002110">
    <property type="entry name" value="Ankyrin_rpt"/>
</dbReference>
<dbReference type="SUPFAM" id="SSF48403">
    <property type="entry name" value="Ankyrin repeat"/>
    <property type="match status" value="1"/>
</dbReference>
<dbReference type="PROSITE" id="PS50088">
    <property type="entry name" value="ANK_REPEAT"/>
    <property type="match status" value="1"/>
</dbReference>
<dbReference type="PANTHER" id="PTHR10039:SF16">
    <property type="entry name" value="GPI INOSITOL-DEACYLASE"/>
    <property type="match status" value="1"/>
</dbReference>
<dbReference type="HOGENOM" id="CLU_000288_34_23_1"/>
<dbReference type="InterPro" id="IPR056884">
    <property type="entry name" value="NPHP3-like_N"/>
</dbReference>
<gene>
    <name evidence="6" type="ORF">PV07_02587</name>
</gene>
<dbReference type="Proteomes" id="UP000054466">
    <property type="component" value="Unassembled WGS sequence"/>
</dbReference>
<reference evidence="6 7" key="1">
    <citation type="submission" date="2015-01" db="EMBL/GenBank/DDBJ databases">
        <title>The Genome Sequence of Cladophialophora immunda CBS83496.</title>
        <authorList>
            <consortium name="The Broad Institute Genomics Platform"/>
            <person name="Cuomo C."/>
            <person name="de Hoog S."/>
            <person name="Gorbushina A."/>
            <person name="Stielow B."/>
            <person name="Teixiera M."/>
            <person name="Abouelleil A."/>
            <person name="Chapman S.B."/>
            <person name="Priest M."/>
            <person name="Young S.K."/>
            <person name="Wortman J."/>
            <person name="Nusbaum C."/>
            <person name="Birren B."/>
        </authorList>
    </citation>
    <scope>NUCLEOTIDE SEQUENCE [LARGE SCALE GENOMIC DNA]</scope>
    <source>
        <strain evidence="6 7">CBS 83496</strain>
    </source>
</reference>
<evidence type="ECO:0000313" key="6">
    <source>
        <dbReference type="EMBL" id="KIW30895.1"/>
    </source>
</evidence>
<dbReference type="InterPro" id="IPR036770">
    <property type="entry name" value="Ankyrin_rpt-contain_sf"/>
</dbReference>
<name>A0A0D2CLE2_9EURO</name>
<dbReference type="InterPro" id="IPR027417">
    <property type="entry name" value="P-loop_NTPase"/>
</dbReference>
<evidence type="ECO:0000256" key="2">
    <source>
        <dbReference type="PROSITE-ProRule" id="PRU00023"/>
    </source>
</evidence>
<proteinExistence type="predicted"/>
<keyword evidence="3" id="KW-0175">Coiled coil</keyword>
<dbReference type="PROSITE" id="PS50297">
    <property type="entry name" value="ANK_REP_REGION"/>
    <property type="match status" value="1"/>
</dbReference>
<sequence>MDPLSMTASIIAVLQLTSTLTSYINEARNATAEQKKVAVEAGNLYGLLTNLRFQVEEARFNDPWFNQVKLLGVPNGPLDQFKGVLESMVKQLPTSRKRDQVKSALLWKFTKKEVEDALARMERLKTLISCALTNDLMALSRAIHEDLETVREQNEQLCTRMDRLQIRADQELQDKLSKWLNIPDPSTNYHAALQKRHPETGQWLLSGQRFTEWKSSTSSLMWLHGSAGCGKTILSAASLHNILQHKESYPDTIVSYFYFDFNDAAKQSSEKAIRSLLFQAALQANDILHDLETLYNQYSGGQQQPAEDSIHSLLKKAMVRSGVKYIILDALDECIDREGLLPFIREVATSQLRDLHILATSRREKDIEDELSPVADHNINIQSAIVDEDIRIYIRDRIAIDARLKKWPVSVQNEIMTALMEKAGGMFRWVFCQLESIRQCIQLKALRKALSSLPKTLDETYNRILQSLDSAGQLQNAIKALQWLCFSNRPLELAEMVEILAIETGDQGGFDPEERLPDPMDVMVVCSTLIVLNPINSNGDFWEDSDTDNVVSVDGSDKDADRMQIRLAHFSVKEFFLSDRCAFRQSFQSQVCHSIVAEGCLRYLLHLCHDGPLTEDLVAQYALTRYAVEEWWQHLQTISRIIDGTLLDGTLLQLTLRFLTDVDASLLSWVQLYDIDSPKGRMDFSVKAEDVAQPLYYAADIGVPTVVKEILGRNIDVNAEGGHYGTALQAASGRGHEAVVQILLDAGADVNAQEEYYSTALKLASYQDHEAIV</sequence>
<dbReference type="SUPFAM" id="SSF52540">
    <property type="entry name" value="P-loop containing nucleoside triphosphate hydrolases"/>
    <property type="match status" value="1"/>
</dbReference>
<keyword evidence="4" id="KW-0732">Signal</keyword>
<dbReference type="EMBL" id="KN847041">
    <property type="protein sequence ID" value="KIW30895.1"/>
    <property type="molecule type" value="Genomic_DNA"/>
</dbReference>
<organism evidence="6 7">
    <name type="scientific">Cladophialophora immunda</name>
    <dbReference type="NCBI Taxonomy" id="569365"/>
    <lineage>
        <taxon>Eukaryota</taxon>
        <taxon>Fungi</taxon>
        <taxon>Dikarya</taxon>
        <taxon>Ascomycota</taxon>
        <taxon>Pezizomycotina</taxon>
        <taxon>Eurotiomycetes</taxon>
        <taxon>Chaetothyriomycetidae</taxon>
        <taxon>Chaetothyriales</taxon>
        <taxon>Herpotrichiellaceae</taxon>
        <taxon>Cladophialophora</taxon>
    </lineage>
</organism>
<keyword evidence="7" id="KW-1185">Reference proteome</keyword>
<feature type="coiled-coil region" evidence="3">
    <location>
        <begin position="147"/>
        <end position="174"/>
    </location>
</feature>
<dbReference type="GeneID" id="27341781"/>
<dbReference type="STRING" id="569365.A0A0D2CLE2"/>
<evidence type="ECO:0000256" key="1">
    <source>
        <dbReference type="ARBA" id="ARBA00022737"/>
    </source>
</evidence>
<feature type="domain" description="Nephrocystin 3-like N-terminal" evidence="5">
    <location>
        <begin position="200"/>
        <end position="362"/>
    </location>
</feature>
<evidence type="ECO:0000256" key="3">
    <source>
        <dbReference type="SAM" id="Coils"/>
    </source>
</evidence>
<keyword evidence="2" id="KW-0040">ANK repeat</keyword>
<feature type="chain" id="PRO_5002239817" description="Nephrocystin 3-like N-terminal domain-containing protein" evidence="4">
    <location>
        <begin position="22"/>
        <end position="773"/>
    </location>
</feature>
<dbReference type="Gene3D" id="1.25.40.20">
    <property type="entry name" value="Ankyrin repeat-containing domain"/>
    <property type="match status" value="1"/>
</dbReference>
<dbReference type="RefSeq" id="XP_016251111.1">
    <property type="nucleotide sequence ID" value="XM_016389209.1"/>
</dbReference>
<dbReference type="Gene3D" id="3.40.50.300">
    <property type="entry name" value="P-loop containing nucleotide triphosphate hydrolases"/>
    <property type="match status" value="1"/>
</dbReference>
<keyword evidence="1" id="KW-0677">Repeat</keyword>
<dbReference type="Pfam" id="PF24883">
    <property type="entry name" value="NPHP3_N"/>
    <property type="match status" value="1"/>
</dbReference>
<accession>A0A0D2CLE2</accession>
<feature type="signal peptide" evidence="4">
    <location>
        <begin position="1"/>
        <end position="21"/>
    </location>
</feature>
<dbReference type="SMART" id="SM00248">
    <property type="entry name" value="ANK"/>
    <property type="match status" value="2"/>
</dbReference>
<dbReference type="VEuPathDB" id="FungiDB:PV07_02587"/>
<feature type="repeat" description="ANK" evidence="2">
    <location>
        <begin position="723"/>
        <end position="755"/>
    </location>
</feature>
<evidence type="ECO:0000256" key="4">
    <source>
        <dbReference type="SAM" id="SignalP"/>
    </source>
</evidence>
<evidence type="ECO:0000259" key="5">
    <source>
        <dbReference type="Pfam" id="PF24883"/>
    </source>
</evidence>
<protein>
    <recommendedName>
        <fullName evidence="5">Nephrocystin 3-like N-terminal domain-containing protein</fullName>
    </recommendedName>
</protein>
<evidence type="ECO:0000313" key="7">
    <source>
        <dbReference type="Proteomes" id="UP000054466"/>
    </source>
</evidence>
<dbReference type="Pfam" id="PF12796">
    <property type="entry name" value="Ank_2"/>
    <property type="match status" value="1"/>
</dbReference>
<dbReference type="OrthoDB" id="1577640at2759"/>
<dbReference type="PANTHER" id="PTHR10039">
    <property type="entry name" value="AMELOGENIN"/>
    <property type="match status" value="1"/>
</dbReference>